<dbReference type="Proteomes" id="UP001177023">
    <property type="component" value="Unassembled WGS sequence"/>
</dbReference>
<reference evidence="2" key="1">
    <citation type="submission" date="2023-06" db="EMBL/GenBank/DDBJ databases">
        <authorList>
            <person name="Delattre M."/>
        </authorList>
    </citation>
    <scope>NUCLEOTIDE SEQUENCE</scope>
    <source>
        <strain evidence="2">AF72</strain>
    </source>
</reference>
<evidence type="ECO:0000256" key="1">
    <source>
        <dbReference type="SAM" id="MobiDB-lite"/>
    </source>
</evidence>
<proteinExistence type="predicted"/>
<feature type="non-terminal residue" evidence="2">
    <location>
        <position position="92"/>
    </location>
</feature>
<protein>
    <submittedName>
        <fullName evidence="2">Uncharacterized protein</fullName>
    </submittedName>
</protein>
<keyword evidence="3" id="KW-1185">Reference proteome</keyword>
<evidence type="ECO:0000313" key="3">
    <source>
        <dbReference type="Proteomes" id="UP001177023"/>
    </source>
</evidence>
<gene>
    <name evidence="2" type="ORF">MSPICULIGERA_LOCUS3732</name>
</gene>
<dbReference type="EMBL" id="CATQJA010000957">
    <property type="protein sequence ID" value="CAJ0565072.1"/>
    <property type="molecule type" value="Genomic_DNA"/>
</dbReference>
<accession>A0AA36FRU6</accession>
<organism evidence="2 3">
    <name type="scientific">Mesorhabditis spiculigera</name>
    <dbReference type="NCBI Taxonomy" id="96644"/>
    <lineage>
        <taxon>Eukaryota</taxon>
        <taxon>Metazoa</taxon>
        <taxon>Ecdysozoa</taxon>
        <taxon>Nematoda</taxon>
        <taxon>Chromadorea</taxon>
        <taxon>Rhabditida</taxon>
        <taxon>Rhabditina</taxon>
        <taxon>Rhabditomorpha</taxon>
        <taxon>Rhabditoidea</taxon>
        <taxon>Rhabditidae</taxon>
        <taxon>Mesorhabditinae</taxon>
        <taxon>Mesorhabditis</taxon>
    </lineage>
</organism>
<evidence type="ECO:0000313" key="2">
    <source>
        <dbReference type="EMBL" id="CAJ0565072.1"/>
    </source>
</evidence>
<sequence>MFIESLHSGSPKPRKTSRKKKEKVLANLAFQHIYLLYQWADCDVAIYVTRNTFGKMSGNNSEPVHSKLWAHISTPSHTLRYAIQVVALGKKD</sequence>
<feature type="region of interest" description="Disordered" evidence="1">
    <location>
        <begin position="1"/>
        <end position="20"/>
    </location>
</feature>
<dbReference type="AlphaFoldDB" id="A0AA36FRU6"/>
<comment type="caution">
    <text evidence="2">The sequence shown here is derived from an EMBL/GenBank/DDBJ whole genome shotgun (WGS) entry which is preliminary data.</text>
</comment>
<name>A0AA36FRU6_9BILA</name>